<feature type="domain" description="XS" evidence="3">
    <location>
        <begin position="46"/>
        <end position="118"/>
    </location>
</feature>
<dbReference type="InterPro" id="IPR005380">
    <property type="entry name" value="XS_domain"/>
</dbReference>
<evidence type="ECO:0000313" key="4">
    <source>
        <dbReference type="EMBL" id="PNY06999.1"/>
    </source>
</evidence>
<keyword evidence="2" id="KW-1133">Transmembrane helix</keyword>
<dbReference type="EMBL" id="ASHM01001626">
    <property type="protein sequence ID" value="PNY06999.1"/>
    <property type="molecule type" value="Genomic_DNA"/>
</dbReference>
<protein>
    <submittedName>
        <fullName evidence="4">XH/XS domain protein</fullName>
    </submittedName>
</protein>
<reference evidence="4 5" key="2">
    <citation type="journal article" date="2017" name="Front. Plant Sci.">
        <title>Gene Classification and Mining of Molecular Markers Useful in Red Clover (Trifolium pratense) Breeding.</title>
        <authorList>
            <person name="Istvanek J."/>
            <person name="Dluhosova J."/>
            <person name="Dluhos P."/>
            <person name="Patkova L."/>
            <person name="Nedelnik J."/>
            <person name="Repkova J."/>
        </authorList>
    </citation>
    <scope>NUCLEOTIDE SEQUENCE [LARGE SCALE GENOMIC DNA]</scope>
    <source>
        <strain evidence="5">cv. Tatra</strain>
        <tissue evidence="4">Young leaves</tissue>
    </source>
</reference>
<dbReference type="AlphaFoldDB" id="A0A2K3NVD8"/>
<feature type="region of interest" description="Disordered" evidence="1">
    <location>
        <begin position="1"/>
        <end position="20"/>
    </location>
</feature>
<evidence type="ECO:0000256" key="1">
    <source>
        <dbReference type="SAM" id="MobiDB-lite"/>
    </source>
</evidence>
<feature type="transmembrane region" description="Helical" evidence="2">
    <location>
        <begin position="39"/>
        <end position="61"/>
    </location>
</feature>
<organism evidence="4 5">
    <name type="scientific">Trifolium pratense</name>
    <name type="common">Red clover</name>
    <dbReference type="NCBI Taxonomy" id="57577"/>
    <lineage>
        <taxon>Eukaryota</taxon>
        <taxon>Viridiplantae</taxon>
        <taxon>Streptophyta</taxon>
        <taxon>Embryophyta</taxon>
        <taxon>Tracheophyta</taxon>
        <taxon>Spermatophyta</taxon>
        <taxon>Magnoliopsida</taxon>
        <taxon>eudicotyledons</taxon>
        <taxon>Gunneridae</taxon>
        <taxon>Pentapetalae</taxon>
        <taxon>rosids</taxon>
        <taxon>fabids</taxon>
        <taxon>Fabales</taxon>
        <taxon>Fabaceae</taxon>
        <taxon>Papilionoideae</taxon>
        <taxon>50 kb inversion clade</taxon>
        <taxon>NPAAA clade</taxon>
        <taxon>Hologalegina</taxon>
        <taxon>IRL clade</taxon>
        <taxon>Trifolieae</taxon>
        <taxon>Trifolium</taxon>
    </lineage>
</organism>
<dbReference type="Proteomes" id="UP000236291">
    <property type="component" value="Unassembled WGS sequence"/>
</dbReference>
<dbReference type="GO" id="GO:0031047">
    <property type="term" value="P:regulatory ncRNA-mediated gene silencing"/>
    <property type="evidence" value="ECO:0007669"/>
    <property type="project" value="InterPro"/>
</dbReference>
<name>A0A2K3NVD8_TRIPR</name>
<dbReference type="InterPro" id="IPR038588">
    <property type="entry name" value="XS_domain_sf"/>
</dbReference>
<reference evidence="4 5" key="1">
    <citation type="journal article" date="2014" name="Am. J. Bot.">
        <title>Genome assembly and annotation for red clover (Trifolium pratense; Fabaceae).</title>
        <authorList>
            <person name="Istvanek J."/>
            <person name="Jaros M."/>
            <person name="Krenek A."/>
            <person name="Repkova J."/>
        </authorList>
    </citation>
    <scope>NUCLEOTIDE SEQUENCE [LARGE SCALE GENOMIC DNA]</scope>
    <source>
        <strain evidence="5">cv. Tatra</strain>
        <tissue evidence="4">Young leaves</tissue>
    </source>
</reference>
<gene>
    <name evidence="4" type="ORF">L195_g003482</name>
</gene>
<evidence type="ECO:0000256" key="2">
    <source>
        <dbReference type="SAM" id="Phobius"/>
    </source>
</evidence>
<accession>A0A2K3NVD8</accession>
<evidence type="ECO:0000313" key="5">
    <source>
        <dbReference type="Proteomes" id="UP000236291"/>
    </source>
</evidence>
<proteinExistence type="predicted"/>
<comment type="caution">
    <text evidence="4">The sequence shown here is derived from an EMBL/GenBank/DDBJ whole genome shotgun (WGS) entry which is preliminary data.</text>
</comment>
<evidence type="ECO:0000259" key="3">
    <source>
        <dbReference type="Pfam" id="PF03468"/>
    </source>
</evidence>
<dbReference type="Gene3D" id="3.30.70.2890">
    <property type="entry name" value="XS domain"/>
    <property type="match status" value="1"/>
</dbReference>
<keyword evidence="2" id="KW-0812">Transmembrane</keyword>
<dbReference type="Pfam" id="PF03468">
    <property type="entry name" value="XS"/>
    <property type="match status" value="1"/>
</dbReference>
<sequence length="170" mass="19259">MSPLSALNPSVEIGENSNPINSDFSRQSGYGLDGVPTGMSFIVMPIVLPWIVILANNVEIVHKGRKRVRRNDNQIKEELSLKGFQPLKVFALWNNKAQTEFAIDEFGKELGDFHNAMRPLFEPQDTLCSLGLIDDDEVMDDMYDCLLRLVDDPGKRAKVDYQLDDFKARK</sequence>
<keyword evidence="2" id="KW-0472">Membrane</keyword>